<dbReference type="InterPro" id="IPR050266">
    <property type="entry name" value="AB_hydrolase_sf"/>
</dbReference>
<dbReference type="PANTHER" id="PTHR43798:SF33">
    <property type="entry name" value="HYDROLASE, PUTATIVE (AFU_ORTHOLOGUE AFUA_2G14860)-RELATED"/>
    <property type="match status" value="1"/>
</dbReference>
<dbReference type="OrthoDB" id="9796770at2"/>
<dbReference type="PRINTS" id="PR00793">
    <property type="entry name" value="PROAMNOPTASE"/>
</dbReference>
<evidence type="ECO:0000256" key="2">
    <source>
        <dbReference type="ARBA" id="ARBA00022801"/>
    </source>
</evidence>
<evidence type="ECO:0000313" key="4">
    <source>
        <dbReference type="EMBL" id="GEM44599.1"/>
    </source>
</evidence>
<dbReference type="InterPro" id="IPR000073">
    <property type="entry name" value="AB_hydrolase_1"/>
</dbReference>
<name>A0A511MVI7_DEIC1</name>
<dbReference type="EMBL" id="BJXB01000001">
    <property type="protein sequence ID" value="GEM44599.1"/>
    <property type="molecule type" value="Genomic_DNA"/>
</dbReference>
<dbReference type="GO" id="GO:0008233">
    <property type="term" value="F:peptidase activity"/>
    <property type="evidence" value="ECO:0007669"/>
    <property type="project" value="InterPro"/>
</dbReference>
<feature type="domain" description="AB hydrolase-1" evidence="3">
    <location>
        <begin position="23"/>
        <end position="242"/>
    </location>
</feature>
<dbReference type="PRINTS" id="PR00111">
    <property type="entry name" value="ABHYDROLASE"/>
</dbReference>
<dbReference type="GO" id="GO:0016020">
    <property type="term" value="C:membrane"/>
    <property type="evidence" value="ECO:0007669"/>
    <property type="project" value="TreeGrafter"/>
</dbReference>
<dbReference type="GO" id="GO:0006508">
    <property type="term" value="P:proteolysis"/>
    <property type="evidence" value="ECO:0007669"/>
    <property type="project" value="InterPro"/>
</dbReference>
<dbReference type="InterPro" id="IPR029058">
    <property type="entry name" value="AB_hydrolase_fold"/>
</dbReference>
<dbReference type="PANTHER" id="PTHR43798">
    <property type="entry name" value="MONOACYLGLYCEROL LIPASE"/>
    <property type="match status" value="1"/>
</dbReference>
<dbReference type="RefSeq" id="WP_146881748.1">
    <property type="nucleotide sequence ID" value="NZ_BJXB01000001.1"/>
</dbReference>
<evidence type="ECO:0000256" key="1">
    <source>
        <dbReference type="ARBA" id="ARBA00010088"/>
    </source>
</evidence>
<accession>A0A511MVI7</accession>
<reference evidence="4 5" key="1">
    <citation type="submission" date="2019-07" db="EMBL/GenBank/DDBJ databases">
        <title>Whole genome shotgun sequence of Deinococcus cellulosilyticus NBRC 106333.</title>
        <authorList>
            <person name="Hosoyama A."/>
            <person name="Uohara A."/>
            <person name="Ohji S."/>
            <person name="Ichikawa N."/>
        </authorList>
    </citation>
    <scope>NUCLEOTIDE SEQUENCE [LARGE SCALE GENOMIC DNA]</scope>
    <source>
        <strain evidence="4 5">NBRC 106333</strain>
    </source>
</reference>
<sequence length="258" mass="29635">MHKKFFYSENLRLSYTDTATDLPVLISLHGHFGRGSTFHPLQQALQDQWRVICLDQRGHGYSDHAESYTRADYLNDLHQFILHLGLDQVVLLGHSLGGVNAYQYAARHPERVQALVIVDVGAEIDVPTDHALDWPRRFPTLEALRAFLREQKTSEKYFGESVMEDESGWGFRFKADHLSRSQQHVLGNWWSDWLATSCPTLLIQGHKSWVLSTDQAREMARKRPFTTLVEFPECGHGVYQEDPEGFNGVVREFLQGLL</sequence>
<gene>
    <name evidence="4" type="ORF">DC3_02340</name>
</gene>
<dbReference type="AlphaFoldDB" id="A0A511MVI7"/>
<organism evidence="4 5">
    <name type="scientific">Deinococcus cellulosilyticus (strain DSM 18568 / NBRC 106333 / KACC 11606 / 5516J-15)</name>
    <dbReference type="NCBI Taxonomy" id="1223518"/>
    <lineage>
        <taxon>Bacteria</taxon>
        <taxon>Thermotogati</taxon>
        <taxon>Deinococcota</taxon>
        <taxon>Deinococci</taxon>
        <taxon>Deinococcales</taxon>
        <taxon>Deinococcaceae</taxon>
        <taxon>Deinococcus</taxon>
    </lineage>
</organism>
<protein>
    <recommendedName>
        <fullName evidence="3">AB hydrolase-1 domain-containing protein</fullName>
    </recommendedName>
</protein>
<dbReference type="Pfam" id="PF00561">
    <property type="entry name" value="Abhydrolase_1"/>
    <property type="match status" value="1"/>
</dbReference>
<comment type="similarity">
    <text evidence="1">Belongs to the peptidase S33 family.</text>
</comment>
<keyword evidence="5" id="KW-1185">Reference proteome</keyword>
<proteinExistence type="inferred from homology"/>
<evidence type="ECO:0000259" key="3">
    <source>
        <dbReference type="Pfam" id="PF00561"/>
    </source>
</evidence>
<dbReference type="Gene3D" id="3.40.50.1820">
    <property type="entry name" value="alpha/beta hydrolase"/>
    <property type="match status" value="1"/>
</dbReference>
<keyword evidence="2" id="KW-0378">Hydrolase</keyword>
<evidence type="ECO:0000313" key="5">
    <source>
        <dbReference type="Proteomes" id="UP000321306"/>
    </source>
</evidence>
<dbReference type="InterPro" id="IPR002410">
    <property type="entry name" value="Peptidase_S33"/>
</dbReference>
<comment type="caution">
    <text evidence="4">The sequence shown here is derived from an EMBL/GenBank/DDBJ whole genome shotgun (WGS) entry which is preliminary data.</text>
</comment>
<dbReference type="SUPFAM" id="SSF53474">
    <property type="entry name" value="alpha/beta-Hydrolases"/>
    <property type="match status" value="1"/>
</dbReference>
<dbReference type="Proteomes" id="UP000321306">
    <property type="component" value="Unassembled WGS sequence"/>
</dbReference>